<dbReference type="Proteomes" id="UP000688137">
    <property type="component" value="Unassembled WGS sequence"/>
</dbReference>
<accession>A0A8S1JWI9</accession>
<dbReference type="PANTHER" id="PTHR47219">
    <property type="entry name" value="RAB GTPASE-ACTIVATING PROTEIN 1-LIKE"/>
    <property type="match status" value="1"/>
</dbReference>
<keyword evidence="3" id="KW-1185">Reference proteome</keyword>
<dbReference type="Pfam" id="PF00566">
    <property type="entry name" value="RabGAP-TBC"/>
    <property type="match status" value="1"/>
</dbReference>
<dbReference type="GO" id="GO:0031267">
    <property type="term" value="F:small GTPase binding"/>
    <property type="evidence" value="ECO:0007669"/>
    <property type="project" value="TreeGrafter"/>
</dbReference>
<proteinExistence type="predicted"/>
<name>A0A8S1JWI9_PARPR</name>
<reference evidence="2" key="1">
    <citation type="submission" date="2021-01" db="EMBL/GenBank/DDBJ databases">
        <authorList>
            <consortium name="Genoscope - CEA"/>
            <person name="William W."/>
        </authorList>
    </citation>
    <scope>NUCLEOTIDE SEQUENCE</scope>
</reference>
<dbReference type="GO" id="GO:0005096">
    <property type="term" value="F:GTPase activator activity"/>
    <property type="evidence" value="ECO:0007669"/>
    <property type="project" value="TreeGrafter"/>
</dbReference>
<organism evidence="2 3">
    <name type="scientific">Paramecium primaurelia</name>
    <dbReference type="NCBI Taxonomy" id="5886"/>
    <lineage>
        <taxon>Eukaryota</taxon>
        <taxon>Sar</taxon>
        <taxon>Alveolata</taxon>
        <taxon>Ciliophora</taxon>
        <taxon>Intramacronucleata</taxon>
        <taxon>Oligohymenophorea</taxon>
        <taxon>Peniculida</taxon>
        <taxon>Parameciidae</taxon>
        <taxon>Paramecium</taxon>
    </lineage>
</organism>
<comment type="caution">
    <text evidence="2">The sequence shown here is derived from an EMBL/GenBank/DDBJ whole genome shotgun (WGS) entry which is preliminary data.</text>
</comment>
<dbReference type="EMBL" id="CAJJDM010000004">
    <property type="protein sequence ID" value="CAD8044920.1"/>
    <property type="molecule type" value="Genomic_DNA"/>
</dbReference>
<dbReference type="SMART" id="SM00164">
    <property type="entry name" value="TBC"/>
    <property type="match status" value="1"/>
</dbReference>
<dbReference type="AlphaFoldDB" id="A0A8S1JWI9"/>
<dbReference type="FunFam" id="1.10.472.80:FF:000147">
    <property type="entry name" value="Uncharacterized protein"/>
    <property type="match status" value="1"/>
</dbReference>
<dbReference type="FunFam" id="1.10.8.270:FF:000008">
    <property type="entry name" value="Putative TBC1 domain family member 14"/>
    <property type="match status" value="1"/>
</dbReference>
<evidence type="ECO:0000313" key="2">
    <source>
        <dbReference type="EMBL" id="CAD8044920.1"/>
    </source>
</evidence>
<dbReference type="PROSITE" id="PS50086">
    <property type="entry name" value="TBC_RABGAP"/>
    <property type="match status" value="1"/>
</dbReference>
<gene>
    <name evidence="2" type="ORF">PPRIM_AZ9-3.1.T0080489</name>
</gene>
<evidence type="ECO:0000313" key="3">
    <source>
        <dbReference type="Proteomes" id="UP000688137"/>
    </source>
</evidence>
<dbReference type="PANTHER" id="PTHR47219:SF9">
    <property type="entry name" value="GTPASE ACTIVATING PROTEIN AND CENTROSOME-ASSOCIATED, ISOFORM B"/>
    <property type="match status" value="1"/>
</dbReference>
<dbReference type="InterPro" id="IPR050302">
    <property type="entry name" value="Rab_GAP_TBC_domain"/>
</dbReference>
<feature type="domain" description="Rab-GAP TBC" evidence="1">
    <location>
        <begin position="287"/>
        <end position="487"/>
    </location>
</feature>
<dbReference type="InterPro" id="IPR000195">
    <property type="entry name" value="Rab-GAP-TBC_dom"/>
</dbReference>
<sequence length="548" mass="64055">MRTKSCLPEISFKDYCQKYLNDSFITSERQTKNKFKLDQMKSVQLGKEKQLEFQNYIKTAIDQTKQVRIEATKEATKTFELKKNILNSQKKNIKHTLNATNSKCLLKSTLINGNIKRDLNNLDVDLILFVKHRIVREDNIYFENNCLLVNVYRISLVRLVIQLILDQYQVLKSYQSSKQKEALYLVIIIIHQLQIKRIAFKSIQNLSMLSSKNKYVGSDFSGYLEPKGIQGSPQQNDNLCQNLNLTEYSRLSKPEQEKQLKLKWQEIAQEWQKYQRDVKVIQLAEFGIPFSVRRFMWPLIVGNKHQITLELFEILSEQVQNIILDGKYNYGRLNSIKLIEKDLGRTFDVPSLRNIFSSGGPLSGSLQSILETFCLYRPDIGYIQGMTYIASILLTYLDDYQAFIIFSSLITHPQLLPIYLLDTNLLQIIFLQFQKLIKINIPQTYQLLKSYNIDCQNFLLEWTITLYAKPLNPDIVGRIWDRMFFGGTNILWKTGIALLKLLSPKFKDLETTLQLLKQPQVNEEELLYEINLVDYPDNISEILYNVQL</sequence>
<evidence type="ECO:0000259" key="1">
    <source>
        <dbReference type="PROSITE" id="PS50086"/>
    </source>
</evidence>
<protein>
    <recommendedName>
        <fullName evidence="1">Rab-GAP TBC domain-containing protein</fullName>
    </recommendedName>
</protein>